<dbReference type="EMBL" id="DUZY01000004">
    <property type="protein sequence ID" value="DAD34295.1"/>
    <property type="molecule type" value="Genomic_DNA"/>
</dbReference>
<dbReference type="InterPro" id="IPR038538">
    <property type="entry name" value="MTERF_sf"/>
</dbReference>
<dbReference type="GO" id="GO:0006353">
    <property type="term" value="P:DNA-templated transcription termination"/>
    <property type="evidence" value="ECO:0007669"/>
    <property type="project" value="UniProtKB-KW"/>
</dbReference>
<gene>
    <name evidence="4" type="ORF">HUJ06_004935</name>
</gene>
<reference evidence="4 5" key="1">
    <citation type="journal article" date="2020" name="Mol. Biol. Evol.">
        <title>Distinct Expression and Methylation Patterns for Genes with Different Fates following a Single Whole-Genome Duplication in Flowering Plants.</title>
        <authorList>
            <person name="Shi T."/>
            <person name="Rahmani R.S."/>
            <person name="Gugger P.F."/>
            <person name="Wang M."/>
            <person name="Li H."/>
            <person name="Zhang Y."/>
            <person name="Li Z."/>
            <person name="Wang Q."/>
            <person name="Van de Peer Y."/>
            <person name="Marchal K."/>
            <person name="Chen J."/>
        </authorList>
    </citation>
    <scope>NUCLEOTIDE SEQUENCE [LARGE SCALE GENOMIC DNA]</scope>
    <source>
        <tissue evidence="4">Leaf</tissue>
    </source>
</reference>
<keyword evidence="5" id="KW-1185">Reference proteome</keyword>
<dbReference type="InterPro" id="IPR003690">
    <property type="entry name" value="MTERF"/>
</dbReference>
<dbReference type="AlphaFoldDB" id="A0A822YT66"/>
<dbReference type="Proteomes" id="UP000607653">
    <property type="component" value="Unassembled WGS sequence"/>
</dbReference>
<protein>
    <submittedName>
        <fullName evidence="4">Uncharacterized protein</fullName>
    </submittedName>
</protein>
<comment type="caution">
    <text evidence="4">The sequence shown here is derived from an EMBL/GenBank/DDBJ whole genome shotgun (WGS) entry which is preliminary data.</text>
</comment>
<dbReference type="SMART" id="SM00733">
    <property type="entry name" value="Mterf"/>
    <property type="match status" value="6"/>
</dbReference>
<keyword evidence="2" id="KW-0805">Transcription regulation</keyword>
<evidence type="ECO:0000313" key="4">
    <source>
        <dbReference type="EMBL" id="DAD34295.1"/>
    </source>
</evidence>
<keyword evidence="2" id="KW-0806">Transcription termination</keyword>
<proteinExistence type="inferred from homology"/>
<dbReference type="FunFam" id="1.25.70.10:FF:000001">
    <property type="entry name" value="Mitochondrial transcription termination factor-like"/>
    <property type="match status" value="1"/>
</dbReference>
<evidence type="ECO:0000313" key="5">
    <source>
        <dbReference type="Proteomes" id="UP000607653"/>
    </source>
</evidence>
<organism evidence="4 5">
    <name type="scientific">Nelumbo nucifera</name>
    <name type="common">Sacred lotus</name>
    <dbReference type="NCBI Taxonomy" id="4432"/>
    <lineage>
        <taxon>Eukaryota</taxon>
        <taxon>Viridiplantae</taxon>
        <taxon>Streptophyta</taxon>
        <taxon>Embryophyta</taxon>
        <taxon>Tracheophyta</taxon>
        <taxon>Spermatophyta</taxon>
        <taxon>Magnoliopsida</taxon>
        <taxon>Proteales</taxon>
        <taxon>Nelumbonaceae</taxon>
        <taxon>Nelumbo</taxon>
    </lineage>
</organism>
<dbReference type="Gene3D" id="1.25.70.10">
    <property type="entry name" value="Transcription termination factor 3, mitochondrial"/>
    <property type="match status" value="1"/>
</dbReference>
<dbReference type="Pfam" id="PF02536">
    <property type="entry name" value="mTERF"/>
    <property type="match status" value="2"/>
</dbReference>
<name>A0A822YT66_NELNU</name>
<dbReference type="GO" id="GO:0003676">
    <property type="term" value="F:nucleic acid binding"/>
    <property type="evidence" value="ECO:0007669"/>
    <property type="project" value="InterPro"/>
</dbReference>
<evidence type="ECO:0000256" key="1">
    <source>
        <dbReference type="ARBA" id="ARBA00007692"/>
    </source>
</evidence>
<dbReference type="PANTHER" id="PTHR13068:SF236">
    <property type="entry name" value="OS02G0749800 PROTEIN"/>
    <property type="match status" value="1"/>
</dbReference>
<comment type="similarity">
    <text evidence="1">Belongs to the mTERF family.</text>
</comment>
<keyword evidence="2" id="KW-0804">Transcription</keyword>
<evidence type="ECO:0000256" key="2">
    <source>
        <dbReference type="ARBA" id="ARBA00022472"/>
    </source>
</evidence>
<dbReference type="PANTHER" id="PTHR13068">
    <property type="entry name" value="CGI-12 PROTEIN-RELATED"/>
    <property type="match status" value="1"/>
</dbReference>
<evidence type="ECO:0000256" key="3">
    <source>
        <dbReference type="ARBA" id="ARBA00022946"/>
    </source>
</evidence>
<keyword evidence="3" id="KW-0809">Transit peptide</keyword>
<accession>A0A822YT66</accession>
<sequence>MFRFLCKRFLQVKPSESTSRSHVYFLCTISSPKSVSNISSSSVDQPSFFTVTYLMESCGMSLESATSTANKLRIKNKEKADSVIELLGTHGFTQADIAYLISRNPKLLLSNADRTLKPKLEFLEAFGISRSDLPRIVSLDTCLLQGSLENQIIPALSFLKGLIRNHEDLIYSLKQSTRLVKCNLQNVTQPNINTLRAHGVPESNIARLIVMQPNSVSLKAEDFKEAVERVKEMGFDPTSRSFVLAVRSVTGMSKLNWERKVNTLKRSGWFEDDVLMAFRVQPIFMLSSEKKMGILMEFFVSKLGLKPSDIAKCPNLFLVSLEKRIIPRCSVLQVLMSKGLIEKDVNVVWVLNSKKLIFENKFFIPYQDKAPEIKKAYQGEIPFLGLDIGSGDINVDK</sequence>